<reference evidence="1 2" key="1">
    <citation type="journal article" date="2016" name="PLoS Pathog.">
        <title>Biosynthesis of antibiotic leucinostatins in bio-control fungus Purpureocillium lilacinum and their inhibition on phytophthora revealed by genome mining.</title>
        <authorList>
            <person name="Wang G."/>
            <person name="Liu Z."/>
            <person name="Lin R."/>
            <person name="Li E."/>
            <person name="Mao Z."/>
            <person name="Ling J."/>
            <person name="Yang Y."/>
            <person name="Yin W.B."/>
            <person name="Xie B."/>
        </authorList>
    </citation>
    <scope>NUCLEOTIDE SEQUENCE [LARGE SCALE GENOMIC DNA]</scope>
    <source>
        <strain evidence="1">170</strain>
    </source>
</reference>
<evidence type="ECO:0000313" key="1">
    <source>
        <dbReference type="EMBL" id="OWT43087.1"/>
    </source>
</evidence>
<dbReference type="AlphaFoldDB" id="A0A219AQM7"/>
<protein>
    <submittedName>
        <fullName evidence="1">Uncharacterized protein</fullName>
    </submittedName>
</protein>
<dbReference type="GeneID" id="33936664"/>
<name>A0A219AQM7_METCM</name>
<dbReference type="Proteomes" id="UP000078397">
    <property type="component" value="Unassembled WGS sequence"/>
</dbReference>
<dbReference type="KEGG" id="pchm:VFPPC_17737"/>
<organism evidence="1 2">
    <name type="scientific">Pochonia chlamydosporia 170</name>
    <dbReference type="NCBI Taxonomy" id="1380566"/>
    <lineage>
        <taxon>Eukaryota</taxon>
        <taxon>Fungi</taxon>
        <taxon>Dikarya</taxon>
        <taxon>Ascomycota</taxon>
        <taxon>Pezizomycotina</taxon>
        <taxon>Sordariomycetes</taxon>
        <taxon>Hypocreomycetidae</taxon>
        <taxon>Hypocreales</taxon>
        <taxon>Clavicipitaceae</taxon>
        <taxon>Pochonia</taxon>
    </lineage>
</organism>
<dbReference type="EMBL" id="LSBJ02000003">
    <property type="protein sequence ID" value="OWT43087.1"/>
    <property type="molecule type" value="Genomic_DNA"/>
</dbReference>
<proteinExistence type="predicted"/>
<sequence length="119" mass="13467">MSVLCFAVARCSWHVAQGRQHALIRSSMQHATAIGQYWAVVAVMRALCQGHQVSYQRKPCRNQTSRQNMPPLKSLGRKGPSNTCPCLLALGWVLLDLPTHFAWTIKRARLRWEGATKRL</sequence>
<evidence type="ECO:0000313" key="2">
    <source>
        <dbReference type="Proteomes" id="UP000078397"/>
    </source>
</evidence>
<gene>
    <name evidence="1" type="ORF">VFPPC_17737</name>
</gene>
<keyword evidence="2" id="KW-1185">Reference proteome</keyword>
<comment type="caution">
    <text evidence="1">The sequence shown here is derived from an EMBL/GenBank/DDBJ whole genome shotgun (WGS) entry which is preliminary data.</text>
</comment>
<dbReference type="RefSeq" id="XP_022285536.1">
    <property type="nucleotide sequence ID" value="XM_022429426.1"/>
</dbReference>
<accession>A0A219AQM7</accession>